<organism evidence="6 7">
    <name type="scientific">Pseudonocardia zijingensis</name>
    <dbReference type="NCBI Taxonomy" id="153376"/>
    <lineage>
        <taxon>Bacteria</taxon>
        <taxon>Bacillati</taxon>
        <taxon>Actinomycetota</taxon>
        <taxon>Actinomycetes</taxon>
        <taxon>Pseudonocardiales</taxon>
        <taxon>Pseudonocardiaceae</taxon>
        <taxon>Pseudonocardia</taxon>
    </lineage>
</organism>
<dbReference type="InterPro" id="IPR028082">
    <property type="entry name" value="Peripla_BP_I"/>
</dbReference>
<dbReference type="Gene3D" id="3.40.50.2300">
    <property type="match status" value="2"/>
</dbReference>
<dbReference type="PROSITE" id="PS50932">
    <property type="entry name" value="HTH_LACI_2"/>
    <property type="match status" value="1"/>
</dbReference>
<dbReference type="PANTHER" id="PTHR30146">
    <property type="entry name" value="LACI-RELATED TRANSCRIPTIONAL REPRESSOR"/>
    <property type="match status" value="1"/>
</dbReference>
<dbReference type="SMART" id="SM00354">
    <property type="entry name" value="HTH_LACI"/>
    <property type="match status" value="1"/>
</dbReference>
<dbReference type="EMBL" id="BAAAHP010000092">
    <property type="protein sequence ID" value="GAA0938612.1"/>
    <property type="molecule type" value="Genomic_DNA"/>
</dbReference>
<dbReference type="SUPFAM" id="SSF53822">
    <property type="entry name" value="Periplasmic binding protein-like I"/>
    <property type="match status" value="1"/>
</dbReference>
<dbReference type="PRINTS" id="PR00036">
    <property type="entry name" value="HTHLACI"/>
</dbReference>
<dbReference type="Pfam" id="PF00532">
    <property type="entry name" value="Peripla_BP_1"/>
    <property type="match status" value="1"/>
</dbReference>
<reference evidence="6 7" key="1">
    <citation type="journal article" date="2019" name="Int. J. Syst. Evol. Microbiol.">
        <title>The Global Catalogue of Microorganisms (GCM) 10K type strain sequencing project: providing services to taxonomists for standard genome sequencing and annotation.</title>
        <authorList>
            <consortium name="The Broad Institute Genomics Platform"/>
            <consortium name="The Broad Institute Genome Sequencing Center for Infectious Disease"/>
            <person name="Wu L."/>
            <person name="Ma J."/>
        </authorList>
    </citation>
    <scope>NUCLEOTIDE SEQUENCE [LARGE SCALE GENOMIC DNA]</scope>
    <source>
        <strain evidence="6 7">JCM 11117</strain>
    </source>
</reference>
<evidence type="ECO:0000256" key="4">
    <source>
        <dbReference type="ARBA" id="ARBA00023163"/>
    </source>
</evidence>
<dbReference type="CDD" id="cd01392">
    <property type="entry name" value="HTH_LacI"/>
    <property type="match status" value="1"/>
</dbReference>
<dbReference type="RefSeq" id="WP_343942238.1">
    <property type="nucleotide sequence ID" value="NZ_BAAAHP010000092.1"/>
</dbReference>
<dbReference type="SUPFAM" id="SSF47413">
    <property type="entry name" value="lambda repressor-like DNA-binding domains"/>
    <property type="match status" value="1"/>
</dbReference>
<sequence>MATIYDVAARAGVSPATVSRVFNGSSVSPDKVRQVLRVAKELGYTPNRTARALRMQTSNVIGLILADIENPFFTALARGVEDVAGEAGCSVVLCNSDEDPAREARHLQIAVSEHMAGVILVPAGGHSDVTALIERGRPVVSVDRTLHGSPVDSVVADNLAGGRAATTRLYERGARRVACVTGPEAAETAQLRSAGWQEVFTERSPGADPREYLVHADYRVGGGRAAMVRLLAHPDPPDAVFVANNLMAVGALRALEERGLRPPGFGMAAFGDLPYFPLGPAGIDVVPLPARTIGATAAKLLLERIKGSTEPHRTIVLGNEPDT</sequence>
<keyword evidence="7" id="KW-1185">Reference proteome</keyword>
<dbReference type="Gene3D" id="1.10.260.40">
    <property type="entry name" value="lambda repressor-like DNA-binding domains"/>
    <property type="match status" value="1"/>
</dbReference>
<keyword evidence="3 6" id="KW-0238">DNA-binding</keyword>
<evidence type="ECO:0000256" key="2">
    <source>
        <dbReference type="ARBA" id="ARBA00023015"/>
    </source>
</evidence>
<keyword evidence="1" id="KW-0678">Repressor</keyword>
<name>A0ABN1Q7S1_9PSEU</name>
<accession>A0ABN1Q7S1</accession>
<dbReference type="PANTHER" id="PTHR30146:SF148">
    <property type="entry name" value="HTH-TYPE TRANSCRIPTIONAL REPRESSOR PURR-RELATED"/>
    <property type="match status" value="1"/>
</dbReference>
<feature type="domain" description="HTH lacI-type" evidence="5">
    <location>
        <begin position="2"/>
        <end position="55"/>
    </location>
</feature>
<evidence type="ECO:0000313" key="6">
    <source>
        <dbReference type="EMBL" id="GAA0938612.1"/>
    </source>
</evidence>
<gene>
    <name evidence="6" type="ORF">GCM10009559_32430</name>
</gene>
<evidence type="ECO:0000256" key="3">
    <source>
        <dbReference type="ARBA" id="ARBA00023125"/>
    </source>
</evidence>
<keyword evidence="4" id="KW-0804">Transcription</keyword>
<dbReference type="InterPro" id="IPR010982">
    <property type="entry name" value="Lambda_DNA-bd_dom_sf"/>
</dbReference>
<evidence type="ECO:0000256" key="1">
    <source>
        <dbReference type="ARBA" id="ARBA00022491"/>
    </source>
</evidence>
<protein>
    <submittedName>
        <fullName evidence="6">LacI family DNA-binding transcriptional regulator</fullName>
    </submittedName>
</protein>
<keyword evidence="2" id="KW-0805">Transcription regulation</keyword>
<evidence type="ECO:0000313" key="7">
    <source>
        <dbReference type="Proteomes" id="UP001499967"/>
    </source>
</evidence>
<dbReference type="Proteomes" id="UP001499967">
    <property type="component" value="Unassembled WGS sequence"/>
</dbReference>
<evidence type="ECO:0000259" key="5">
    <source>
        <dbReference type="PROSITE" id="PS50932"/>
    </source>
</evidence>
<dbReference type="Pfam" id="PF00356">
    <property type="entry name" value="LacI"/>
    <property type="match status" value="1"/>
</dbReference>
<proteinExistence type="predicted"/>
<comment type="caution">
    <text evidence="6">The sequence shown here is derived from an EMBL/GenBank/DDBJ whole genome shotgun (WGS) entry which is preliminary data.</text>
</comment>
<dbReference type="GO" id="GO:0003677">
    <property type="term" value="F:DNA binding"/>
    <property type="evidence" value="ECO:0007669"/>
    <property type="project" value="UniProtKB-KW"/>
</dbReference>
<dbReference type="InterPro" id="IPR000843">
    <property type="entry name" value="HTH_LacI"/>
</dbReference>
<dbReference type="InterPro" id="IPR001761">
    <property type="entry name" value="Peripla_BP/Lac1_sug-bd_dom"/>
</dbReference>